<evidence type="ECO:0000256" key="3">
    <source>
        <dbReference type="ARBA" id="ARBA00023002"/>
    </source>
</evidence>
<keyword evidence="2" id="KW-0479">Metal-binding</keyword>
<dbReference type="PANTHER" id="PTHR21266">
    <property type="entry name" value="IRON-SULFUR DOMAIN CONTAINING PROTEIN"/>
    <property type="match status" value="1"/>
</dbReference>
<evidence type="ECO:0000256" key="2">
    <source>
        <dbReference type="ARBA" id="ARBA00022723"/>
    </source>
</evidence>
<dbReference type="Proteomes" id="UP001303946">
    <property type="component" value="Chromosome"/>
</dbReference>
<dbReference type="GO" id="GO:0051213">
    <property type="term" value="F:dioxygenase activity"/>
    <property type="evidence" value="ECO:0007669"/>
    <property type="project" value="UniProtKB-KW"/>
</dbReference>
<dbReference type="EMBL" id="CP136336">
    <property type="protein sequence ID" value="WOB10994.1"/>
    <property type="molecule type" value="Genomic_DNA"/>
</dbReference>
<dbReference type="SUPFAM" id="SSF55961">
    <property type="entry name" value="Bet v1-like"/>
    <property type="match status" value="1"/>
</dbReference>
<dbReference type="InterPro" id="IPR036922">
    <property type="entry name" value="Rieske_2Fe-2S_sf"/>
</dbReference>
<dbReference type="Gene3D" id="3.90.380.10">
    <property type="entry name" value="Naphthalene 1,2-dioxygenase Alpha Subunit, Chain A, domain 1"/>
    <property type="match status" value="1"/>
</dbReference>
<dbReference type="Pfam" id="PF19112">
    <property type="entry name" value="VanA_C"/>
    <property type="match status" value="1"/>
</dbReference>
<accession>A0ABZ0D8H9</accession>
<keyword evidence="5" id="KW-0411">Iron-sulfur</keyword>
<dbReference type="EC" id="1.14.13.-" evidence="7"/>
<dbReference type="Gene3D" id="2.102.10.10">
    <property type="entry name" value="Rieske [2Fe-2S] iron-sulphur domain"/>
    <property type="match status" value="1"/>
</dbReference>
<sequence>MNESTLWHPVAASASIVADVPLPVRLLSQDFALWRDASGTARAFPDRCPHRGTRLSLGRVLHGEAGSRLECPYHGWQFDATGQCRHIPALPAFTPPATHAVCTHEIQERHGLVWLRLQAADTTLPAFDAEVDPRLRKLLCGPYEVQSSAPRIVENFLDLAHFGFVHDGWLGDRGHATLADYRIEATPQGFIAHGCTAWQPQSNRLSTQGSEVEYRYELTGPYSAQLTKVPQAQAGYQDVIGLFVCPVDPERSRVWFRLAVTDFDSDDAQLRAFQDTIFQQDQPVLESQSPKRLPLSLGPGHGGEVHCAADRSSAAYRRFLTDRGITFGVC</sequence>
<protein>
    <submittedName>
        <fullName evidence="7">Aromatic ring-hydroxylating dioxygenase subunit alpha</fullName>
        <ecNumber evidence="7">1.14.13.-</ecNumber>
    </submittedName>
</protein>
<keyword evidence="3 7" id="KW-0560">Oxidoreductase</keyword>
<dbReference type="PROSITE" id="PS51296">
    <property type="entry name" value="RIESKE"/>
    <property type="match status" value="1"/>
</dbReference>
<keyword evidence="7" id="KW-0223">Dioxygenase</keyword>
<evidence type="ECO:0000259" key="6">
    <source>
        <dbReference type="PROSITE" id="PS51296"/>
    </source>
</evidence>
<reference evidence="7 8" key="1">
    <citation type="submission" date="2023-10" db="EMBL/GenBank/DDBJ databases">
        <title>Bacteria for the degradation of biodegradable plastic PBAT(Polybutylene adipate terephthalate).</title>
        <authorList>
            <person name="Weon H.-Y."/>
            <person name="Yeon J."/>
        </authorList>
    </citation>
    <scope>NUCLEOTIDE SEQUENCE [LARGE SCALE GENOMIC DNA]</scope>
    <source>
        <strain evidence="7 8">SBD 7-3</strain>
    </source>
</reference>
<keyword evidence="8" id="KW-1185">Reference proteome</keyword>
<dbReference type="InterPro" id="IPR044043">
    <property type="entry name" value="VanA_C_cat"/>
</dbReference>
<dbReference type="PANTHER" id="PTHR21266:SF60">
    <property type="entry name" value="3-KETOSTEROID-9-ALPHA-MONOOXYGENASE, OXYGENASE COMPONENT"/>
    <property type="match status" value="1"/>
</dbReference>
<organism evidence="7 8">
    <name type="scientific">Piscinibacter gummiphilus</name>
    <dbReference type="NCBI Taxonomy" id="946333"/>
    <lineage>
        <taxon>Bacteria</taxon>
        <taxon>Pseudomonadati</taxon>
        <taxon>Pseudomonadota</taxon>
        <taxon>Betaproteobacteria</taxon>
        <taxon>Burkholderiales</taxon>
        <taxon>Sphaerotilaceae</taxon>
        <taxon>Piscinibacter</taxon>
    </lineage>
</organism>
<proteinExistence type="predicted"/>
<evidence type="ECO:0000256" key="1">
    <source>
        <dbReference type="ARBA" id="ARBA00022714"/>
    </source>
</evidence>
<gene>
    <name evidence="7" type="ORF">RXV79_07875</name>
</gene>
<keyword evidence="4" id="KW-0408">Iron</keyword>
<evidence type="ECO:0000313" key="8">
    <source>
        <dbReference type="Proteomes" id="UP001303946"/>
    </source>
</evidence>
<dbReference type="InterPro" id="IPR050584">
    <property type="entry name" value="Cholesterol_7-desaturase"/>
</dbReference>
<name>A0ABZ0D8H9_9BURK</name>
<evidence type="ECO:0000256" key="4">
    <source>
        <dbReference type="ARBA" id="ARBA00023004"/>
    </source>
</evidence>
<dbReference type="InterPro" id="IPR017941">
    <property type="entry name" value="Rieske_2Fe-2S"/>
</dbReference>
<evidence type="ECO:0000256" key="5">
    <source>
        <dbReference type="ARBA" id="ARBA00023014"/>
    </source>
</evidence>
<dbReference type="RefSeq" id="WP_316704017.1">
    <property type="nucleotide sequence ID" value="NZ_CP136336.1"/>
</dbReference>
<dbReference type="Pfam" id="PF00355">
    <property type="entry name" value="Rieske"/>
    <property type="match status" value="1"/>
</dbReference>
<feature type="domain" description="Rieske" evidence="6">
    <location>
        <begin position="7"/>
        <end position="115"/>
    </location>
</feature>
<dbReference type="SUPFAM" id="SSF50022">
    <property type="entry name" value="ISP domain"/>
    <property type="match status" value="1"/>
</dbReference>
<evidence type="ECO:0000313" key="7">
    <source>
        <dbReference type="EMBL" id="WOB10994.1"/>
    </source>
</evidence>
<keyword evidence="1" id="KW-0001">2Fe-2S</keyword>